<sequence length="152" mass="17744">MYLMFGSKLHQCFTFERVRMNFFTHQITILFHQLHVMIFLRFLRFQLILLLNPFYATTSSISSVFQSSPSLFHLDDIFSTQAPHLERPIQVTYTDCNQIIITDVNNWAGREGRQIAVIHHFSFIPTTIMTGHGESKIYRLSALLAHKTPQLI</sequence>
<dbReference type="EMBL" id="HBUF01076492">
    <property type="protein sequence ID" value="CAG6631306.1"/>
    <property type="molecule type" value="Transcribed_RNA"/>
</dbReference>
<keyword evidence="1" id="KW-1133">Transmembrane helix</keyword>
<feature type="transmembrane region" description="Helical" evidence="1">
    <location>
        <begin position="23"/>
        <end position="43"/>
    </location>
</feature>
<dbReference type="EMBL" id="HBUF01076491">
    <property type="protein sequence ID" value="CAG6631304.1"/>
    <property type="molecule type" value="Transcribed_RNA"/>
</dbReference>
<name>A0A8D8QGF0_9HEMI</name>
<keyword evidence="1" id="KW-0472">Membrane</keyword>
<reference evidence="2" key="1">
    <citation type="submission" date="2021-05" db="EMBL/GenBank/DDBJ databases">
        <authorList>
            <person name="Alioto T."/>
            <person name="Alioto T."/>
            <person name="Gomez Garrido J."/>
        </authorList>
    </citation>
    <scope>NUCLEOTIDE SEQUENCE</scope>
</reference>
<dbReference type="EMBL" id="HBUF01076493">
    <property type="protein sequence ID" value="CAG6631308.1"/>
    <property type="molecule type" value="Transcribed_RNA"/>
</dbReference>
<keyword evidence="1" id="KW-0812">Transmembrane</keyword>
<proteinExistence type="predicted"/>
<evidence type="ECO:0000256" key="1">
    <source>
        <dbReference type="SAM" id="Phobius"/>
    </source>
</evidence>
<dbReference type="EMBL" id="HBUF01076489">
    <property type="protein sequence ID" value="CAG6631300.1"/>
    <property type="molecule type" value="Transcribed_RNA"/>
</dbReference>
<evidence type="ECO:0000313" key="2">
    <source>
        <dbReference type="EMBL" id="CAG6631300.1"/>
    </source>
</evidence>
<protein>
    <submittedName>
        <fullName evidence="2">Uncharacterized protein</fullName>
    </submittedName>
</protein>
<dbReference type="AlphaFoldDB" id="A0A8D8QGF0"/>
<accession>A0A8D8QGF0</accession>
<organism evidence="2">
    <name type="scientific">Cacopsylla melanoneura</name>
    <dbReference type="NCBI Taxonomy" id="428564"/>
    <lineage>
        <taxon>Eukaryota</taxon>
        <taxon>Metazoa</taxon>
        <taxon>Ecdysozoa</taxon>
        <taxon>Arthropoda</taxon>
        <taxon>Hexapoda</taxon>
        <taxon>Insecta</taxon>
        <taxon>Pterygota</taxon>
        <taxon>Neoptera</taxon>
        <taxon>Paraneoptera</taxon>
        <taxon>Hemiptera</taxon>
        <taxon>Sternorrhyncha</taxon>
        <taxon>Psylloidea</taxon>
        <taxon>Psyllidae</taxon>
        <taxon>Psyllinae</taxon>
        <taxon>Cacopsylla</taxon>
    </lineage>
</organism>
<dbReference type="EMBL" id="HBUF01076494">
    <property type="protein sequence ID" value="CAG6631310.1"/>
    <property type="molecule type" value="Transcribed_RNA"/>
</dbReference>